<name>A0ABT6GG44_9PROT</name>
<gene>
    <name evidence="2" type="ORF">P7680_18365</name>
</gene>
<organism evidence="2 3">
    <name type="scientific">Thalassospira aquimaris</name>
    <dbReference type="NCBI Taxonomy" id="3037796"/>
    <lineage>
        <taxon>Bacteria</taxon>
        <taxon>Pseudomonadati</taxon>
        <taxon>Pseudomonadota</taxon>
        <taxon>Alphaproteobacteria</taxon>
        <taxon>Rhodospirillales</taxon>
        <taxon>Thalassospiraceae</taxon>
        <taxon>Thalassospira</taxon>
    </lineage>
</organism>
<evidence type="ECO:0000256" key="1">
    <source>
        <dbReference type="SAM" id="MobiDB-lite"/>
    </source>
</evidence>
<dbReference type="Proteomes" id="UP001529180">
    <property type="component" value="Unassembled WGS sequence"/>
</dbReference>
<sequence>MRFDPAANIGKPIAINTIPKNGGGKGRNIRPTSKLSAPVTIKAIDFKRGLFPKTKPCDFIAGIPRAHYQPGIWAHKKNVQRHLINRGIAIVVRWVTLHHKHPI</sequence>
<feature type="region of interest" description="Disordered" evidence="1">
    <location>
        <begin position="1"/>
        <end position="32"/>
    </location>
</feature>
<comment type="caution">
    <text evidence="2">The sequence shown here is derived from an EMBL/GenBank/DDBJ whole genome shotgun (WGS) entry which is preliminary data.</text>
</comment>
<keyword evidence="3" id="KW-1185">Reference proteome</keyword>
<evidence type="ECO:0000313" key="2">
    <source>
        <dbReference type="EMBL" id="MDG4720975.1"/>
    </source>
</evidence>
<dbReference type="EMBL" id="JARSBO010000010">
    <property type="protein sequence ID" value="MDG4720975.1"/>
    <property type="molecule type" value="Genomic_DNA"/>
</dbReference>
<dbReference type="RefSeq" id="WP_258547927.1">
    <property type="nucleotide sequence ID" value="NZ_JARSBO010000010.1"/>
</dbReference>
<protein>
    <submittedName>
        <fullName evidence="2">Uncharacterized protein</fullName>
    </submittedName>
</protein>
<reference evidence="2 3" key="1">
    <citation type="submission" date="2023-03" db="EMBL/GenBank/DDBJ databases">
        <title>Strain FZY0004 represents a novel species in the genus Thalassospira isolated from seawater.</title>
        <authorList>
            <person name="Fu Z.-Y."/>
        </authorList>
    </citation>
    <scope>NUCLEOTIDE SEQUENCE [LARGE SCALE GENOMIC DNA]</scope>
    <source>
        <strain evidence="2 3">FZY0004</strain>
    </source>
</reference>
<evidence type="ECO:0000313" key="3">
    <source>
        <dbReference type="Proteomes" id="UP001529180"/>
    </source>
</evidence>
<accession>A0ABT6GG44</accession>
<proteinExistence type="predicted"/>